<accession>A0A4R5A988</accession>
<keyword evidence="4 7" id="KW-0812">Transmembrane</keyword>
<gene>
    <name evidence="9" type="ORF">E1262_22540</name>
</gene>
<name>A0A4R5A988_9ACTN</name>
<dbReference type="AlphaFoldDB" id="A0A4R5A988"/>
<keyword evidence="2 7" id="KW-0813">Transport</keyword>
<keyword evidence="6 7" id="KW-0472">Membrane</keyword>
<organism evidence="9 10">
    <name type="scientific">Jiangella aurantiaca</name>
    <dbReference type="NCBI Taxonomy" id="2530373"/>
    <lineage>
        <taxon>Bacteria</taxon>
        <taxon>Bacillati</taxon>
        <taxon>Actinomycetota</taxon>
        <taxon>Actinomycetes</taxon>
        <taxon>Jiangellales</taxon>
        <taxon>Jiangellaceae</taxon>
        <taxon>Jiangella</taxon>
    </lineage>
</organism>
<dbReference type="InterPro" id="IPR000515">
    <property type="entry name" value="MetI-like"/>
</dbReference>
<feature type="transmembrane region" description="Helical" evidence="7">
    <location>
        <begin position="264"/>
        <end position="285"/>
    </location>
</feature>
<evidence type="ECO:0000256" key="6">
    <source>
        <dbReference type="ARBA" id="ARBA00023136"/>
    </source>
</evidence>
<feature type="transmembrane region" description="Helical" evidence="7">
    <location>
        <begin position="118"/>
        <end position="140"/>
    </location>
</feature>
<dbReference type="PANTHER" id="PTHR43744:SF12">
    <property type="entry name" value="ABC TRANSPORTER PERMEASE PROTEIN MG189-RELATED"/>
    <property type="match status" value="1"/>
</dbReference>
<feature type="domain" description="ABC transmembrane type-1" evidence="8">
    <location>
        <begin position="83"/>
        <end position="286"/>
    </location>
</feature>
<reference evidence="9 10" key="1">
    <citation type="submission" date="2019-02" db="EMBL/GenBank/DDBJ databases">
        <title>Draft genome sequences of novel Actinobacteria.</title>
        <authorList>
            <person name="Sahin N."/>
            <person name="Ay H."/>
            <person name="Saygin H."/>
        </authorList>
    </citation>
    <scope>NUCLEOTIDE SEQUENCE [LARGE SCALE GENOMIC DNA]</scope>
    <source>
        <strain evidence="9 10">8K307</strain>
    </source>
</reference>
<evidence type="ECO:0000313" key="10">
    <source>
        <dbReference type="Proteomes" id="UP000295217"/>
    </source>
</evidence>
<sequence>MTSASMAGSGRIRLRWATRRRPGTFLVLLIATVLVMMPFLWMLSIAFKPEAEVFTDVPQILPADPTFENFATAWTSGNVGRAMINSTIVAGVAVLVNCTFAVLAGYAFAKLPFRGGTLVFLLMISTAMVPVAVTLIPLFLMTKGFPLVGGNDLLGQGGTGLLDSLGAVVLPHLIAPLNIFLARQYFLGLDDDLGEAARIDGANELTTFWRIYVPLARPLVAVVAIFSFTAVWDDFLWPLVVTSSLEAETVQLALSKFLTGGNVMYGPAMAGAVLVVLPVVAVFIFNQRSFIAGLSEGGVKG</sequence>
<dbReference type="Proteomes" id="UP000295217">
    <property type="component" value="Unassembled WGS sequence"/>
</dbReference>
<dbReference type="PROSITE" id="PS50928">
    <property type="entry name" value="ABC_TM1"/>
    <property type="match status" value="1"/>
</dbReference>
<evidence type="ECO:0000256" key="4">
    <source>
        <dbReference type="ARBA" id="ARBA00022692"/>
    </source>
</evidence>
<comment type="subcellular location">
    <subcellularLocation>
        <location evidence="1 7">Cell membrane</location>
        <topology evidence="1 7">Multi-pass membrane protein</topology>
    </subcellularLocation>
</comment>
<dbReference type="InterPro" id="IPR035906">
    <property type="entry name" value="MetI-like_sf"/>
</dbReference>
<proteinExistence type="inferred from homology"/>
<dbReference type="CDD" id="cd06261">
    <property type="entry name" value="TM_PBP2"/>
    <property type="match status" value="1"/>
</dbReference>
<dbReference type="OrthoDB" id="2063054at2"/>
<keyword evidence="5 7" id="KW-1133">Transmembrane helix</keyword>
<feature type="transmembrane region" description="Helical" evidence="7">
    <location>
        <begin position="160"/>
        <end position="181"/>
    </location>
</feature>
<evidence type="ECO:0000256" key="3">
    <source>
        <dbReference type="ARBA" id="ARBA00022475"/>
    </source>
</evidence>
<evidence type="ECO:0000256" key="2">
    <source>
        <dbReference type="ARBA" id="ARBA00022448"/>
    </source>
</evidence>
<keyword evidence="10" id="KW-1185">Reference proteome</keyword>
<dbReference type="EMBL" id="SMLB01000041">
    <property type="protein sequence ID" value="TDD66262.1"/>
    <property type="molecule type" value="Genomic_DNA"/>
</dbReference>
<dbReference type="SUPFAM" id="SSF161098">
    <property type="entry name" value="MetI-like"/>
    <property type="match status" value="1"/>
</dbReference>
<comment type="similarity">
    <text evidence="7">Belongs to the binding-protein-dependent transport system permease family.</text>
</comment>
<feature type="transmembrane region" description="Helical" evidence="7">
    <location>
        <begin position="25"/>
        <end position="47"/>
    </location>
</feature>
<dbReference type="PANTHER" id="PTHR43744">
    <property type="entry name" value="ABC TRANSPORTER PERMEASE PROTEIN MG189-RELATED-RELATED"/>
    <property type="match status" value="1"/>
</dbReference>
<evidence type="ECO:0000256" key="5">
    <source>
        <dbReference type="ARBA" id="ARBA00022989"/>
    </source>
</evidence>
<protein>
    <submittedName>
        <fullName evidence="9">Carbohydrate ABC transporter permease</fullName>
    </submittedName>
</protein>
<comment type="caution">
    <text evidence="9">The sequence shown here is derived from an EMBL/GenBank/DDBJ whole genome shotgun (WGS) entry which is preliminary data.</text>
</comment>
<evidence type="ECO:0000313" key="9">
    <source>
        <dbReference type="EMBL" id="TDD66262.1"/>
    </source>
</evidence>
<dbReference type="GO" id="GO:0055085">
    <property type="term" value="P:transmembrane transport"/>
    <property type="evidence" value="ECO:0007669"/>
    <property type="project" value="InterPro"/>
</dbReference>
<evidence type="ECO:0000256" key="7">
    <source>
        <dbReference type="RuleBase" id="RU363032"/>
    </source>
</evidence>
<dbReference type="GO" id="GO:0005886">
    <property type="term" value="C:plasma membrane"/>
    <property type="evidence" value="ECO:0007669"/>
    <property type="project" value="UniProtKB-SubCell"/>
</dbReference>
<dbReference type="Pfam" id="PF00528">
    <property type="entry name" value="BPD_transp_1"/>
    <property type="match status" value="1"/>
</dbReference>
<feature type="transmembrane region" description="Helical" evidence="7">
    <location>
        <begin position="215"/>
        <end position="232"/>
    </location>
</feature>
<dbReference type="Gene3D" id="1.10.3720.10">
    <property type="entry name" value="MetI-like"/>
    <property type="match status" value="1"/>
</dbReference>
<keyword evidence="3" id="KW-1003">Cell membrane</keyword>
<feature type="transmembrane region" description="Helical" evidence="7">
    <location>
        <begin position="88"/>
        <end position="109"/>
    </location>
</feature>
<evidence type="ECO:0000259" key="8">
    <source>
        <dbReference type="PROSITE" id="PS50928"/>
    </source>
</evidence>
<evidence type="ECO:0000256" key="1">
    <source>
        <dbReference type="ARBA" id="ARBA00004651"/>
    </source>
</evidence>